<feature type="transmembrane region" description="Helical" evidence="5">
    <location>
        <begin position="7"/>
        <end position="26"/>
    </location>
</feature>
<name>A0A5J6SSP4_9BACI</name>
<keyword evidence="4 5" id="KW-0472">Membrane</keyword>
<accession>A0A5J6SSP4</accession>
<feature type="transmembrane region" description="Helical" evidence="5">
    <location>
        <begin position="304"/>
        <end position="323"/>
    </location>
</feature>
<feature type="transmembrane region" description="Helical" evidence="5">
    <location>
        <begin position="236"/>
        <end position="257"/>
    </location>
</feature>
<dbReference type="Proteomes" id="UP000325517">
    <property type="component" value="Chromosome"/>
</dbReference>
<dbReference type="InterPro" id="IPR022703">
    <property type="entry name" value="DUF3533"/>
</dbReference>
<evidence type="ECO:0000256" key="2">
    <source>
        <dbReference type="ARBA" id="ARBA00022692"/>
    </source>
</evidence>
<evidence type="ECO:0000313" key="8">
    <source>
        <dbReference type="Proteomes" id="UP000325517"/>
    </source>
</evidence>
<dbReference type="Pfam" id="PF12051">
    <property type="entry name" value="DUF3533"/>
    <property type="match status" value="1"/>
</dbReference>
<feature type="domain" description="DUF3533" evidence="6">
    <location>
        <begin position="13"/>
        <end position="349"/>
    </location>
</feature>
<proteinExistence type="predicted"/>
<dbReference type="PANTHER" id="PTHR43077">
    <property type="entry name" value="TRANSPORT PERMEASE YVFS-RELATED"/>
    <property type="match status" value="1"/>
</dbReference>
<dbReference type="RefSeq" id="WP_151701936.1">
    <property type="nucleotide sequence ID" value="NZ_CP031223.1"/>
</dbReference>
<evidence type="ECO:0000259" key="6">
    <source>
        <dbReference type="Pfam" id="PF12051"/>
    </source>
</evidence>
<dbReference type="EMBL" id="CP031223">
    <property type="protein sequence ID" value="QFG01072.1"/>
    <property type="molecule type" value="Genomic_DNA"/>
</dbReference>
<dbReference type="KEGG" id="psyo:PB01_02600"/>
<reference evidence="7 8" key="1">
    <citation type="submission" date="2018-07" db="EMBL/GenBank/DDBJ databases">
        <title>Complete genome sequence of Psychrobacillus sp. PB01, isolated from iceberg, and comparative genome analysis of Psychrobacillus strains.</title>
        <authorList>
            <person name="Lee P.C."/>
        </authorList>
    </citation>
    <scope>NUCLEOTIDE SEQUENCE [LARGE SCALE GENOMIC DNA]</scope>
    <source>
        <strain evidence="7 8">PB01</strain>
    </source>
</reference>
<comment type="subcellular location">
    <subcellularLocation>
        <location evidence="1">Membrane</location>
        <topology evidence="1">Multi-pass membrane protein</topology>
    </subcellularLocation>
</comment>
<dbReference type="AlphaFoldDB" id="A0A5J6SSP4"/>
<feature type="transmembrane region" description="Helical" evidence="5">
    <location>
        <begin position="354"/>
        <end position="375"/>
    </location>
</feature>
<keyword evidence="2 5" id="KW-0812">Transmembrane</keyword>
<dbReference type="PANTHER" id="PTHR43077:SF5">
    <property type="entry name" value="PHAGE INFECTION PROTEIN"/>
    <property type="match status" value="1"/>
</dbReference>
<protein>
    <submittedName>
        <fullName evidence="7">DUF3533 domain-containing protein</fullName>
    </submittedName>
</protein>
<gene>
    <name evidence="7" type="ORF">PB01_02600</name>
</gene>
<evidence type="ECO:0000256" key="3">
    <source>
        <dbReference type="ARBA" id="ARBA00022989"/>
    </source>
</evidence>
<evidence type="ECO:0000256" key="1">
    <source>
        <dbReference type="ARBA" id="ARBA00004141"/>
    </source>
</evidence>
<evidence type="ECO:0000256" key="4">
    <source>
        <dbReference type="ARBA" id="ARBA00023136"/>
    </source>
</evidence>
<dbReference type="GO" id="GO:0016020">
    <property type="term" value="C:membrane"/>
    <property type="evidence" value="ECO:0007669"/>
    <property type="project" value="UniProtKB-SubCell"/>
</dbReference>
<organism evidence="7 8">
    <name type="scientific">Psychrobacillus glaciei</name>
    <dbReference type="NCBI Taxonomy" id="2283160"/>
    <lineage>
        <taxon>Bacteria</taxon>
        <taxon>Bacillati</taxon>
        <taxon>Bacillota</taxon>
        <taxon>Bacilli</taxon>
        <taxon>Bacillales</taxon>
        <taxon>Bacillaceae</taxon>
        <taxon>Psychrobacillus</taxon>
    </lineage>
</organism>
<dbReference type="Gene3D" id="3.40.1710.10">
    <property type="entry name" value="abc type-2 transporter like domain"/>
    <property type="match status" value="1"/>
</dbReference>
<feature type="transmembrane region" description="Helical" evidence="5">
    <location>
        <begin position="277"/>
        <end position="297"/>
    </location>
</feature>
<evidence type="ECO:0000256" key="5">
    <source>
        <dbReference type="SAM" id="Phobius"/>
    </source>
</evidence>
<keyword evidence="3 5" id="KW-1133">Transmembrane helix</keyword>
<evidence type="ECO:0000313" key="7">
    <source>
        <dbReference type="EMBL" id="QFG01072.1"/>
    </source>
</evidence>
<sequence length="394" mass="43287">MLKNKLTIISPIIVVAIIFIFSLTLFPSISPAPKNMPIAIVNEDQGAVLPNNTEMNMGKTISENIRTQAIPGQDSPIKWISVDSLTEVQKGLNNKKYYAALVIPKDFSKNQVSLQSPNPISPEIQILVNQGMNPTAANIANQMLSGIVDGINGNVRTQILEGFKMNGNTISTEQASLLVSPISKKIVNVNEIGTKSANGNSPVSMFQPLWMGSIVGGAVIFVVLSKIQFRNRKQKLLGIFMQVLVGAILALLAGFGLTWLADSMLGLSIPKFADTGLFLSLTYFAFYLMVSAVLMWLGIKGLPIFVLMLFFGAPLLAMPPEFLPSFHRNWIYPWLPMRQMIEGLRELFFFGKGFGWSHSVQMLTWLGLGSLIVLVSSSFKRGRTDESTETQNEA</sequence>
<keyword evidence="8" id="KW-1185">Reference proteome</keyword>
<feature type="transmembrane region" description="Helical" evidence="5">
    <location>
        <begin position="205"/>
        <end position="224"/>
    </location>
</feature>
<dbReference type="InterPro" id="IPR051328">
    <property type="entry name" value="T7SS_ABC-Transporter"/>
</dbReference>
<dbReference type="OrthoDB" id="2406134at2"/>